<accession>A0AAV7HLL9</accession>
<dbReference type="Proteomes" id="UP000775213">
    <property type="component" value="Unassembled WGS sequence"/>
</dbReference>
<evidence type="ECO:0000313" key="2">
    <source>
        <dbReference type="Proteomes" id="UP000775213"/>
    </source>
</evidence>
<dbReference type="EMBL" id="JAGFBR010000002">
    <property type="protein sequence ID" value="KAH0469536.1"/>
    <property type="molecule type" value="Genomic_DNA"/>
</dbReference>
<reference evidence="1 2" key="1">
    <citation type="journal article" date="2021" name="Hortic Res">
        <title>Chromosome-scale assembly of the Dendrobium chrysotoxum genome enhances the understanding of orchid evolution.</title>
        <authorList>
            <person name="Zhang Y."/>
            <person name="Zhang G.Q."/>
            <person name="Zhang D."/>
            <person name="Liu X.D."/>
            <person name="Xu X.Y."/>
            <person name="Sun W.H."/>
            <person name="Yu X."/>
            <person name="Zhu X."/>
            <person name="Wang Z.W."/>
            <person name="Zhao X."/>
            <person name="Zhong W.Y."/>
            <person name="Chen H."/>
            <person name="Yin W.L."/>
            <person name="Huang T."/>
            <person name="Niu S.C."/>
            <person name="Liu Z.J."/>
        </authorList>
    </citation>
    <scope>NUCLEOTIDE SEQUENCE [LARGE SCALE GENOMIC DNA]</scope>
    <source>
        <strain evidence="1">Lindl</strain>
    </source>
</reference>
<keyword evidence="2" id="KW-1185">Reference proteome</keyword>
<protein>
    <submittedName>
        <fullName evidence="1">Uncharacterized protein</fullName>
    </submittedName>
</protein>
<gene>
    <name evidence="1" type="ORF">IEQ34_001094</name>
</gene>
<proteinExistence type="predicted"/>
<name>A0AAV7HLL9_DENCH</name>
<organism evidence="1 2">
    <name type="scientific">Dendrobium chrysotoxum</name>
    <name type="common">Orchid</name>
    <dbReference type="NCBI Taxonomy" id="161865"/>
    <lineage>
        <taxon>Eukaryota</taxon>
        <taxon>Viridiplantae</taxon>
        <taxon>Streptophyta</taxon>
        <taxon>Embryophyta</taxon>
        <taxon>Tracheophyta</taxon>
        <taxon>Spermatophyta</taxon>
        <taxon>Magnoliopsida</taxon>
        <taxon>Liliopsida</taxon>
        <taxon>Asparagales</taxon>
        <taxon>Orchidaceae</taxon>
        <taxon>Epidendroideae</taxon>
        <taxon>Malaxideae</taxon>
        <taxon>Dendrobiinae</taxon>
        <taxon>Dendrobium</taxon>
    </lineage>
</organism>
<sequence>MPTPKLTDVIAASRRTAHRFPHRILAAEKILFSAAPVISISVKSEKLCFSQKVRFLSVSMASSVLPFTRSQRGDSFIEKWTMML</sequence>
<dbReference type="AlphaFoldDB" id="A0AAV7HLL9"/>
<comment type="caution">
    <text evidence="1">The sequence shown here is derived from an EMBL/GenBank/DDBJ whole genome shotgun (WGS) entry which is preliminary data.</text>
</comment>
<evidence type="ECO:0000313" key="1">
    <source>
        <dbReference type="EMBL" id="KAH0469536.1"/>
    </source>
</evidence>